<dbReference type="Proteomes" id="UP001434883">
    <property type="component" value="Unassembled WGS sequence"/>
</dbReference>
<dbReference type="InterPro" id="IPR003599">
    <property type="entry name" value="Ig_sub"/>
</dbReference>
<evidence type="ECO:0000259" key="1">
    <source>
        <dbReference type="PROSITE" id="PS50835"/>
    </source>
</evidence>
<dbReference type="CDD" id="cd00099">
    <property type="entry name" value="IgV"/>
    <property type="match status" value="1"/>
</dbReference>
<dbReference type="PROSITE" id="PS50835">
    <property type="entry name" value="IG_LIKE"/>
    <property type="match status" value="1"/>
</dbReference>
<comment type="caution">
    <text evidence="2">The sequence shown here is derived from an EMBL/GenBank/DDBJ whole genome shotgun (WGS) entry which is preliminary data.</text>
</comment>
<dbReference type="SUPFAM" id="SSF48726">
    <property type="entry name" value="Immunoglobulin"/>
    <property type="match status" value="1"/>
</dbReference>
<dbReference type="InterPro" id="IPR013106">
    <property type="entry name" value="Ig_V-set"/>
</dbReference>
<evidence type="ECO:0000313" key="2">
    <source>
        <dbReference type="EMBL" id="MEQ2201526.1"/>
    </source>
</evidence>
<feature type="non-terminal residue" evidence="2">
    <location>
        <position position="106"/>
    </location>
</feature>
<dbReference type="InterPro" id="IPR007110">
    <property type="entry name" value="Ig-like_dom"/>
</dbReference>
<organism evidence="2 3">
    <name type="scientific">Xenoophorus captivus</name>
    <dbReference type="NCBI Taxonomy" id="1517983"/>
    <lineage>
        <taxon>Eukaryota</taxon>
        <taxon>Metazoa</taxon>
        <taxon>Chordata</taxon>
        <taxon>Craniata</taxon>
        <taxon>Vertebrata</taxon>
        <taxon>Euteleostomi</taxon>
        <taxon>Actinopterygii</taxon>
        <taxon>Neopterygii</taxon>
        <taxon>Teleostei</taxon>
        <taxon>Neoteleostei</taxon>
        <taxon>Acanthomorphata</taxon>
        <taxon>Ovalentaria</taxon>
        <taxon>Atherinomorphae</taxon>
        <taxon>Cyprinodontiformes</taxon>
        <taxon>Goodeidae</taxon>
        <taxon>Xenoophorus</taxon>
    </lineage>
</organism>
<proteinExistence type="predicted"/>
<keyword evidence="3" id="KW-1185">Reference proteome</keyword>
<reference evidence="2 3" key="1">
    <citation type="submission" date="2021-06" db="EMBL/GenBank/DDBJ databases">
        <authorList>
            <person name="Palmer J.M."/>
        </authorList>
    </citation>
    <scope>NUCLEOTIDE SEQUENCE [LARGE SCALE GENOMIC DNA]</scope>
    <source>
        <strain evidence="2 3">XC_2019</strain>
        <tissue evidence="2">Muscle</tissue>
    </source>
</reference>
<dbReference type="InterPro" id="IPR050150">
    <property type="entry name" value="IgV_Light_Chain"/>
</dbReference>
<dbReference type="Gene3D" id="2.60.40.10">
    <property type="entry name" value="Immunoglobulins"/>
    <property type="match status" value="1"/>
</dbReference>
<name>A0ABV0R0A3_9TELE</name>
<dbReference type="InterPro" id="IPR036179">
    <property type="entry name" value="Ig-like_dom_sf"/>
</dbReference>
<evidence type="ECO:0000313" key="3">
    <source>
        <dbReference type="Proteomes" id="UP001434883"/>
    </source>
</evidence>
<dbReference type="SMART" id="SM00409">
    <property type="entry name" value="IG"/>
    <property type="match status" value="1"/>
</dbReference>
<dbReference type="PANTHER" id="PTHR23267">
    <property type="entry name" value="IMMUNOGLOBULIN LIGHT CHAIN"/>
    <property type="match status" value="1"/>
</dbReference>
<dbReference type="Pfam" id="PF07686">
    <property type="entry name" value="V-set"/>
    <property type="match status" value="1"/>
</dbReference>
<feature type="non-terminal residue" evidence="2">
    <location>
        <position position="1"/>
    </location>
</feature>
<sequence length="106" mass="12002">TLVPLVTVELGQPVTLKCAFTEKFVSVARLQWYKQSAGDTLKLIVMPRKTSMYEPELATSRFNVTYSGDSISLSIFTTVQEDEGMYHCAHMDWLESAWNGTYLSIK</sequence>
<dbReference type="InterPro" id="IPR013783">
    <property type="entry name" value="Ig-like_fold"/>
</dbReference>
<dbReference type="EMBL" id="JAHRIN010028076">
    <property type="protein sequence ID" value="MEQ2201526.1"/>
    <property type="molecule type" value="Genomic_DNA"/>
</dbReference>
<accession>A0ABV0R0A3</accession>
<protein>
    <recommendedName>
        <fullName evidence="1">Ig-like domain-containing protein</fullName>
    </recommendedName>
</protein>
<feature type="domain" description="Ig-like" evidence="1">
    <location>
        <begin position="1"/>
        <end position="88"/>
    </location>
</feature>
<gene>
    <name evidence="2" type="ORF">XENOCAPTIV_013790</name>
</gene>